<keyword evidence="3" id="KW-1185">Reference proteome</keyword>
<evidence type="ECO:0000313" key="2">
    <source>
        <dbReference type="EMBL" id="RDX49176.1"/>
    </source>
</evidence>
<evidence type="ECO:0000313" key="3">
    <source>
        <dbReference type="Proteomes" id="UP000256964"/>
    </source>
</evidence>
<dbReference type="AlphaFoldDB" id="A0A371D9G1"/>
<evidence type="ECO:0000256" key="1">
    <source>
        <dbReference type="SAM" id="MobiDB-lite"/>
    </source>
</evidence>
<gene>
    <name evidence="2" type="ORF">OH76DRAFT_561195</name>
</gene>
<dbReference type="Proteomes" id="UP000256964">
    <property type="component" value="Unassembled WGS sequence"/>
</dbReference>
<feature type="region of interest" description="Disordered" evidence="1">
    <location>
        <begin position="168"/>
        <end position="187"/>
    </location>
</feature>
<sequence>MLRGSSRQPHLSPNLLDLSRKKASMPGNCANHDGECVRHHVPSTLNCDEHRTIQFPSCQEMMPPNVPDIRPAPSAPRGLQSQRARIRGSSRKQLRPAPGPTRLSQHGTLTPKPTFPGAESMYHLGASTLRLACSCLRWKEGTHTCCSRRPTELFLVLIDHVAPGSSLRTKQASSHREQSFRPLSPEPLTYECSPRSEAMHEDKALLLFRDAPAPPSSSLSEMERLSGQTVARASHVARHYYSR</sequence>
<feature type="region of interest" description="Disordered" evidence="1">
    <location>
        <begin position="66"/>
        <end position="110"/>
    </location>
</feature>
<accession>A0A371D9G1</accession>
<reference evidence="2 3" key="1">
    <citation type="journal article" date="2018" name="Biotechnol. Biofuels">
        <title>Integrative visual omics of the white-rot fungus Polyporus brumalis exposes the biotechnological potential of its oxidative enzymes for delignifying raw plant biomass.</title>
        <authorList>
            <person name="Miyauchi S."/>
            <person name="Rancon A."/>
            <person name="Drula E."/>
            <person name="Hage H."/>
            <person name="Chaduli D."/>
            <person name="Favel A."/>
            <person name="Grisel S."/>
            <person name="Henrissat B."/>
            <person name="Herpoel-Gimbert I."/>
            <person name="Ruiz-Duenas F.J."/>
            <person name="Chevret D."/>
            <person name="Hainaut M."/>
            <person name="Lin J."/>
            <person name="Wang M."/>
            <person name="Pangilinan J."/>
            <person name="Lipzen A."/>
            <person name="Lesage-Meessen L."/>
            <person name="Navarro D."/>
            <person name="Riley R."/>
            <person name="Grigoriev I.V."/>
            <person name="Zhou S."/>
            <person name="Raouche S."/>
            <person name="Rosso M.N."/>
        </authorList>
    </citation>
    <scope>NUCLEOTIDE SEQUENCE [LARGE SCALE GENOMIC DNA]</scope>
    <source>
        <strain evidence="2 3">BRFM 1820</strain>
    </source>
</reference>
<organism evidence="2 3">
    <name type="scientific">Lentinus brumalis</name>
    <dbReference type="NCBI Taxonomy" id="2498619"/>
    <lineage>
        <taxon>Eukaryota</taxon>
        <taxon>Fungi</taxon>
        <taxon>Dikarya</taxon>
        <taxon>Basidiomycota</taxon>
        <taxon>Agaricomycotina</taxon>
        <taxon>Agaricomycetes</taxon>
        <taxon>Polyporales</taxon>
        <taxon>Polyporaceae</taxon>
        <taxon>Lentinus</taxon>
    </lineage>
</organism>
<proteinExistence type="predicted"/>
<dbReference type="EMBL" id="KZ857407">
    <property type="protein sequence ID" value="RDX49176.1"/>
    <property type="molecule type" value="Genomic_DNA"/>
</dbReference>
<feature type="compositionally biased region" description="Basic residues" evidence="1">
    <location>
        <begin position="84"/>
        <end position="94"/>
    </location>
</feature>
<name>A0A371D9G1_9APHY</name>
<protein>
    <submittedName>
        <fullName evidence="2">Uncharacterized protein</fullName>
    </submittedName>
</protein>